<dbReference type="SUPFAM" id="SSF54631">
    <property type="entry name" value="CBS-domain pair"/>
    <property type="match status" value="1"/>
</dbReference>
<evidence type="ECO:0000256" key="9">
    <source>
        <dbReference type="PROSITE-ProRule" id="PRU00703"/>
    </source>
</evidence>
<dbReference type="PROSITE" id="PS51846">
    <property type="entry name" value="CNNM"/>
    <property type="match status" value="1"/>
</dbReference>
<feature type="transmembrane region" description="Helical" evidence="11">
    <location>
        <begin position="98"/>
        <end position="119"/>
    </location>
</feature>
<dbReference type="InterPro" id="IPR046342">
    <property type="entry name" value="CBS_dom_sf"/>
</dbReference>
<dbReference type="SMART" id="SM01091">
    <property type="entry name" value="CorC_HlyC"/>
    <property type="match status" value="1"/>
</dbReference>
<evidence type="ECO:0000256" key="7">
    <source>
        <dbReference type="ARBA" id="ARBA00023122"/>
    </source>
</evidence>
<dbReference type="Pfam" id="PF03471">
    <property type="entry name" value="CorC_HlyC"/>
    <property type="match status" value="1"/>
</dbReference>
<dbReference type="SMART" id="SM00116">
    <property type="entry name" value="CBS"/>
    <property type="match status" value="2"/>
</dbReference>
<feature type="domain" description="CBS" evidence="12">
    <location>
        <begin position="284"/>
        <end position="341"/>
    </location>
</feature>
<evidence type="ECO:0000256" key="6">
    <source>
        <dbReference type="ARBA" id="ARBA00022989"/>
    </source>
</evidence>
<evidence type="ECO:0000259" key="13">
    <source>
        <dbReference type="PROSITE" id="PS51846"/>
    </source>
</evidence>
<dbReference type="InterPro" id="IPR051676">
    <property type="entry name" value="UPF0053_domain"/>
</dbReference>
<evidence type="ECO:0000313" key="15">
    <source>
        <dbReference type="Proteomes" id="UP001500665"/>
    </source>
</evidence>
<feature type="transmembrane region" description="Helical" evidence="11">
    <location>
        <begin position="58"/>
        <end position="78"/>
    </location>
</feature>
<sequence>MTVLFGLAAVFILTAATGYFVAQEFAYVTADRIELEQAAREGDKKAARAVRVLERLSFMLSGAQLGITVTTLVVGFIAEPALAQLIRPALDPLGVPEAAVGGVALALGFVLAIVIQMVLGELFPKNLALAKPETLARVLAPSTLVYLAVASPLIRFFDSSANRVLRAVGIEPVEELHHGATLEELGLIIGESEEEFADEHVHLLERALVFSDHTADEAMIPRIDVVTIPAEATADEIVEIIGRSGHTHYPVVGERVDDIVGVLGLRQLLPVGDAEWDKVTAGLLAREALLVPDSLPLPEVIVQMQERRDEIAVVIDEYGGFAGLLTLEDVAEELVGDISDETDQELPQVRPEDEWWHLDAGLRIDEIGQLIDLELPEGDYDTLAGLILRRLGRFAEPGDVIEVEEGGRTVEIEVLSNGHHVPAKVRLRERPVRVEEAR</sequence>
<comment type="similarity">
    <text evidence="2">Belongs to the UPF0053 family.</text>
</comment>
<dbReference type="Pfam" id="PF00571">
    <property type="entry name" value="CBS"/>
    <property type="match status" value="2"/>
</dbReference>
<proteinExistence type="inferred from homology"/>
<evidence type="ECO:0000256" key="4">
    <source>
        <dbReference type="ARBA" id="ARBA00022692"/>
    </source>
</evidence>
<evidence type="ECO:0000259" key="12">
    <source>
        <dbReference type="PROSITE" id="PS51371"/>
    </source>
</evidence>
<name>A0ABN1QCX0_9ACTN</name>
<comment type="caution">
    <text evidence="14">The sequence shown here is derived from an EMBL/GenBank/DDBJ whole genome shotgun (WGS) entry which is preliminary data.</text>
</comment>
<dbReference type="InterPro" id="IPR002550">
    <property type="entry name" value="CNNM"/>
</dbReference>
<feature type="domain" description="CNNM transmembrane" evidence="13">
    <location>
        <begin position="1"/>
        <end position="200"/>
    </location>
</feature>
<gene>
    <name evidence="14" type="ORF">GCM10009550_10180</name>
</gene>
<organism evidence="14 15">
    <name type="scientific">Actinocorallia libanotica</name>
    <dbReference type="NCBI Taxonomy" id="46162"/>
    <lineage>
        <taxon>Bacteria</taxon>
        <taxon>Bacillati</taxon>
        <taxon>Actinomycetota</taxon>
        <taxon>Actinomycetes</taxon>
        <taxon>Streptosporangiales</taxon>
        <taxon>Thermomonosporaceae</taxon>
        <taxon>Actinocorallia</taxon>
    </lineage>
</organism>
<evidence type="ECO:0000256" key="1">
    <source>
        <dbReference type="ARBA" id="ARBA00004651"/>
    </source>
</evidence>
<dbReference type="PANTHER" id="PTHR43099">
    <property type="entry name" value="UPF0053 PROTEIN YRKA"/>
    <property type="match status" value="1"/>
</dbReference>
<dbReference type="Pfam" id="PF01595">
    <property type="entry name" value="CNNM"/>
    <property type="match status" value="1"/>
</dbReference>
<dbReference type="InterPro" id="IPR005170">
    <property type="entry name" value="Transptr-assoc_dom"/>
</dbReference>
<dbReference type="PANTHER" id="PTHR43099:SF6">
    <property type="entry name" value="UPF0053 PROTEIN RV1842C"/>
    <property type="match status" value="1"/>
</dbReference>
<evidence type="ECO:0000256" key="8">
    <source>
        <dbReference type="ARBA" id="ARBA00023136"/>
    </source>
</evidence>
<evidence type="ECO:0000256" key="10">
    <source>
        <dbReference type="PROSITE-ProRule" id="PRU01193"/>
    </source>
</evidence>
<keyword evidence="15" id="KW-1185">Reference proteome</keyword>
<keyword evidence="6 10" id="KW-1133">Transmembrane helix</keyword>
<feature type="transmembrane region" description="Helical" evidence="11">
    <location>
        <begin position="139"/>
        <end position="157"/>
    </location>
</feature>
<accession>A0ABN1QCX0</accession>
<feature type="domain" description="CBS" evidence="12">
    <location>
        <begin position="219"/>
        <end position="278"/>
    </location>
</feature>
<keyword evidence="5" id="KW-0677">Repeat</keyword>
<dbReference type="CDD" id="cd04590">
    <property type="entry name" value="CBS_pair_CorC_HlyC_assoc"/>
    <property type="match status" value="1"/>
</dbReference>
<keyword evidence="7 9" id="KW-0129">CBS domain</keyword>
<dbReference type="InterPro" id="IPR016169">
    <property type="entry name" value="FAD-bd_PCMH_sub2"/>
</dbReference>
<evidence type="ECO:0000256" key="11">
    <source>
        <dbReference type="SAM" id="Phobius"/>
    </source>
</evidence>
<dbReference type="InterPro" id="IPR044751">
    <property type="entry name" value="Ion_transp-like_CBS"/>
</dbReference>
<dbReference type="Gene3D" id="3.30.465.10">
    <property type="match status" value="1"/>
</dbReference>
<dbReference type="EMBL" id="BAAAHH010000002">
    <property type="protein sequence ID" value="GAA0940617.1"/>
    <property type="molecule type" value="Genomic_DNA"/>
</dbReference>
<evidence type="ECO:0000256" key="2">
    <source>
        <dbReference type="ARBA" id="ARBA00006337"/>
    </source>
</evidence>
<comment type="subcellular location">
    <subcellularLocation>
        <location evidence="1">Cell membrane</location>
        <topology evidence="1">Multi-pass membrane protein</topology>
    </subcellularLocation>
</comment>
<dbReference type="InterPro" id="IPR036318">
    <property type="entry name" value="FAD-bd_PCMH-like_sf"/>
</dbReference>
<dbReference type="InterPro" id="IPR000644">
    <property type="entry name" value="CBS_dom"/>
</dbReference>
<evidence type="ECO:0000313" key="14">
    <source>
        <dbReference type="EMBL" id="GAA0940617.1"/>
    </source>
</evidence>
<dbReference type="Proteomes" id="UP001500665">
    <property type="component" value="Unassembled WGS sequence"/>
</dbReference>
<dbReference type="PROSITE" id="PS51371">
    <property type="entry name" value="CBS"/>
    <property type="match status" value="2"/>
</dbReference>
<evidence type="ECO:0000256" key="5">
    <source>
        <dbReference type="ARBA" id="ARBA00022737"/>
    </source>
</evidence>
<dbReference type="Gene3D" id="3.10.580.10">
    <property type="entry name" value="CBS-domain"/>
    <property type="match status" value="1"/>
</dbReference>
<dbReference type="SUPFAM" id="SSF56176">
    <property type="entry name" value="FAD-binding/transporter-associated domain-like"/>
    <property type="match status" value="1"/>
</dbReference>
<keyword evidence="8 10" id="KW-0472">Membrane</keyword>
<reference evidence="15" key="1">
    <citation type="journal article" date="2019" name="Int. J. Syst. Evol. Microbiol.">
        <title>The Global Catalogue of Microorganisms (GCM) 10K type strain sequencing project: providing services to taxonomists for standard genome sequencing and annotation.</title>
        <authorList>
            <consortium name="The Broad Institute Genomics Platform"/>
            <consortium name="The Broad Institute Genome Sequencing Center for Infectious Disease"/>
            <person name="Wu L."/>
            <person name="Ma J."/>
        </authorList>
    </citation>
    <scope>NUCLEOTIDE SEQUENCE [LARGE SCALE GENOMIC DNA]</scope>
    <source>
        <strain evidence="15">JCM 10696</strain>
    </source>
</reference>
<protein>
    <submittedName>
        <fullName evidence="14">Hemolysin family protein</fullName>
    </submittedName>
</protein>
<keyword evidence="3" id="KW-1003">Cell membrane</keyword>
<keyword evidence="4 10" id="KW-0812">Transmembrane</keyword>
<evidence type="ECO:0000256" key="3">
    <source>
        <dbReference type="ARBA" id="ARBA00022475"/>
    </source>
</evidence>